<evidence type="ECO:0000256" key="3">
    <source>
        <dbReference type="ARBA" id="ARBA00022723"/>
    </source>
</evidence>
<sequence length="219" mass="22696">MKAHFPGCTVRIAMVAAAAVACAWPILSQADSDTDIEAGRALFMQKGCFECHGIFGQGSIATGPALAPRVIPLPAMEAYVRDPQGQMPVFSEKILSNDEIAKIHAYLASLPPSQPADSIALLNNGTSPASAPGNSSSTSRIANPAAHGASVYAANCAACHGQAGEGGVGPALIGISSRYRTADIEARIREPSGIMPRLYPGPLNAQDLQDVVRYVASLK</sequence>
<keyword evidence="3 6" id="KW-0479">Metal-binding</keyword>
<keyword evidence="4" id="KW-0249">Electron transport</keyword>
<evidence type="ECO:0000313" key="9">
    <source>
        <dbReference type="EMBL" id="CAE6690893.1"/>
    </source>
</evidence>
<dbReference type="InterPro" id="IPR009056">
    <property type="entry name" value="Cyt_c-like_dom"/>
</dbReference>
<dbReference type="Proteomes" id="UP000674425">
    <property type="component" value="Unassembled WGS sequence"/>
</dbReference>
<dbReference type="InterPro" id="IPR051811">
    <property type="entry name" value="Cytochrome_c550/c551-like"/>
</dbReference>
<comment type="caution">
    <text evidence="9">The sequence shown here is derived from an EMBL/GenBank/DDBJ whole genome shotgun (WGS) entry which is preliminary data.</text>
</comment>
<proteinExistence type="predicted"/>
<name>A0ABM8QD80_9BURK</name>
<dbReference type="Pfam" id="PF13442">
    <property type="entry name" value="Cytochrome_CBB3"/>
    <property type="match status" value="2"/>
</dbReference>
<keyword evidence="10" id="KW-1185">Reference proteome</keyword>
<dbReference type="InterPro" id="IPR036909">
    <property type="entry name" value="Cyt_c-like_dom_sf"/>
</dbReference>
<dbReference type="PANTHER" id="PTHR37823">
    <property type="entry name" value="CYTOCHROME C-553-LIKE"/>
    <property type="match status" value="1"/>
</dbReference>
<dbReference type="RefSeq" id="WP_200617639.1">
    <property type="nucleotide sequence ID" value="NZ_CAJNAU010000001.1"/>
</dbReference>
<accession>A0ABM8QD80</accession>
<keyword evidence="2 6" id="KW-0349">Heme</keyword>
<dbReference type="SUPFAM" id="SSF46626">
    <property type="entry name" value="Cytochrome c"/>
    <property type="match status" value="2"/>
</dbReference>
<dbReference type="EMBL" id="CAJNAU010000001">
    <property type="protein sequence ID" value="CAE6690893.1"/>
    <property type="molecule type" value="Genomic_DNA"/>
</dbReference>
<feature type="chain" id="PRO_5045946824" evidence="7">
    <location>
        <begin position="24"/>
        <end position="219"/>
    </location>
</feature>
<evidence type="ECO:0000256" key="2">
    <source>
        <dbReference type="ARBA" id="ARBA00022617"/>
    </source>
</evidence>
<evidence type="ECO:0000256" key="4">
    <source>
        <dbReference type="ARBA" id="ARBA00022982"/>
    </source>
</evidence>
<evidence type="ECO:0000259" key="8">
    <source>
        <dbReference type="PROSITE" id="PS51007"/>
    </source>
</evidence>
<evidence type="ECO:0000256" key="5">
    <source>
        <dbReference type="ARBA" id="ARBA00023004"/>
    </source>
</evidence>
<dbReference type="PROSITE" id="PS51257">
    <property type="entry name" value="PROKAR_LIPOPROTEIN"/>
    <property type="match status" value="1"/>
</dbReference>
<dbReference type="Gene3D" id="1.10.760.10">
    <property type="entry name" value="Cytochrome c-like domain"/>
    <property type="match status" value="2"/>
</dbReference>
<keyword evidence="5 6" id="KW-0408">Iron</keyword>
<evidence type="ECO:0000256" key="1">
    <source>
        <dbReference type="ARBA" id="ARBA00022448"/>
    </source>
</evidence>
<evidence type="ECO:0000313" key="10">
    <source>
        <dbReference type="Proteomes" id="UP000674425"/>
    </source>
</evidence>
<evidence type="ECO:0000256" key="6">
    <source>
        <dbReference type="PROSITE-ProRule" id="PRU00433"/>
    </source>
</evidence>
<dbReference type="PROSITE" id="PS51007">
    <property type="entry name" value="CYTC"/>
    <property type="match status" value="2"/>
</dbReference>
<reference evidence="9 10" key="1">
    <citation type="submission" date="2021-02" db="EMBL/GenBank/DDBJ databases">
        <authorList>
            <person name="Vanwijnsberghe S."/>
        </authorList>
    </citation>
    <scope>NUCLEOTIDE SEQUENCE [LARGE SCALE GENOMIC DNA]</scope>
    <source>
        <strain evidence="9 10">R-69658</strain>
    </source>
</reference>
<gene>
    <name evidence="9" type="primary">petJ_1</name>
    <name evidence="9" type="ORF">R69658_00033</name>
</gene>
<feature type="domain" description="Cytochrome c" evidence="8">
    <location>
        <begin position="34"/>
        <end position="111"/>
    </location>
</feature>
<keyword evidence="1" id="KW-0813">Transport</keyword>
<evidence type="ECO:0000256" key="7">
    <source>
        <dbReference type="SAM" id="SignalP"/>
    </source>
</evidence>
<keyword evidence="7" id="KW-0732">Signal</keyword>
<organism evidence="9 10">
    <name type="scientific">Paraburkholderia aspalathi</name>
    <dbReference type="NCBI Taxonomy" id="1324617"/>
    <lineage>
        <taxon>Bacteria</taxon>
        <taxon>Pseudomonadati</taxon>
        <taxon>Pseudomonadota</taxon>
        <taxon>Betaproteobacteria</taxon>
        <taxon>Burkholderiales</taxon>
        <taxon>Burkholderiaceae</taxon>
        <taxon>Paraburkholderia</taxon>
    </lineage>
</organism>
<feature type="signal peptide" evidence="7">
    <location>
        <begin position="1"/>
        <end position="23"/>
    </location>
</feature>
<feature type="domain" description="Cytochrome c" evidence="8">
    <location>
        <begin position="143"/>
        <end position="219"/>
    </location>
</feature>
<dbReference type="PANTHER" id="PTHR37823:SF1">
    <property type="entry name" value="CYTOCHROME C-553-LIKE"/>
    <property type="match status" value="1"/>
</dbReference>
<protein>
    <submittedName>
        <fullName evidence="9">Cytochrome c6</fullName>
    </submittedName>
</protein>